<dbReference type="Pfam" id="PF05239">
    <property type="entry name" value="PRC"/>
    <property type="match status" value="1"/>
</dbReference>
<name>A0A5J5GMX9_9RHOB</name>
<evidence type="ECO:0000256" key="1">
    <source>
        <dbReference type="SAM" id="MobiDB-lite"/>
    </source>
</evidence>
<dbReference type="SUPFAM" id="SSF50346">
    <property type="entry name" value="PRC-barrel domain"/>
    <property type="match status" value="1"/>
</dbReference>
<protein>
    <submittedName>
        <fullName evidence="3">PRC-barrel domain containing protein</fullName>
    </submittedName>
</protein>
<reference evidence="3 4" key="1">
    <citation type="submission" date="2019-09" db="EMBL/GenBank/DDBJ databases">
        <authorList>
            <person name="Park J.-S."/>
            <person name="Choi H.-J."/>
        </authorList>
    </citation>
    <scope>NUCLEOTIDE SEQUENCE [LARGE SCALE GENOMIC DNA]</scope>
    <source>
        <strain evidence="3 4">176SS1-4</strain>
    </source>
</reference>
<accession>A0A5J5GMX9</accession>
<evidence type="ECO:0000313" key="4">
    <source>
        <dbReference type="Proteomes" id="UP000326554"/>
    </source>
</evidence>
<dbReference type="AlphaFoldDB" id="A0A5J5GMX9"/>
<dbReference type="InterPro" id="IPR027275">
    <property type="entry name" value="PRC-brl_dom"/>
</dbReference>
<evidence type="ECO:0000259" key="2">
    <source>
        <dbReference type="Pfam" id="PF05239"/>
    </source>
</evidence>
<feature type="region of interest" description="Disordered" evidence="1">
    <location>
        <begin position="56"/>
        <end position="86"/>
    </location>
</feature>
<dbReference type="Proteomes" id="UP000326554">
    <property type="component" value="Unassembled WGS sequence"/>
</dbReference>
<proteinExistence type="predicted"/>
<feature type="domain" description="PRC-barrel" evidence="2">
    <location>
        <begin position="130"/>
        <end position="174"/>
    </location>
</feature>
<dbReference type="EMBL" id="VYQE01000002">
    <property type="protein sequence ID" value="KAA9009063.1"/>
    <property type="molecule type" value="Genomic_DNA"/>
</dbReference>
<dbReference type="InterPro" id="IPR011033">
    <property type="entry name" value="PRC_barrel-like_sf"/>
</dbReference>
<dbReference type="Gene3D" id="2.30.30.240">
    <property type="entry name" value="PRC-barrel domain"/>
    <property type="match status" value="1"/>
</dbReference>
<keyword evidence="4" id="KW-1185">Reference proteome</keyword>
<comment type="caution">
    <text evidence="3">The sequence shown here is derived from an EMBL/GenBank/DDBJ whole genome shotgun (WGS) entry which is preliminary data.</text>
</comment>
<feature type="compositionally biased region" description="Polar residues" evidence="1">
    <location>
        <begin position="60"/>
        <end position="76"/>
    </location>
</feature>
<evidence type="ECO:0000313" key="3">
    <source>
        <dbReference type="EMBL" id="KAA9009063.1"/>
    </source>
</evidence>
<gene>
    <name evidence="3" type="ORF">F3S47_07350</name>
</gene>
<sequence length="205" mass="22044">MKGDDMLTRIALTTSAAALATALGTAGFAESHTSETGSDMSGENTESTMNAEATMEDTDGANSGEQSGETMTASNDSTDEYPSGTMDEQSMENIIRVSEILDGDVYTLQTYDEAEWADMDSYDGVNTEWDQIGNITDVALSANGEVTGLVVETGGFLDIGDSHVLVNLDDVKLVNPEGDVEAYSYVTRMTEEELQNLENVGENWW</sequence>
<organism evidence="3 4">
    <name type="scientific">Histidinibacterium aquaticum</name>
    <dbReference type="NCBI Taxonomy" id="2613962"/>
    <lineage>
        <taxon>Bacteria</taxon>
        <taxon>Pseudomonadati</taxon>
        <taxon>Pseudomonadota</taxon>
        <taxon>Alphaproteobacteria</taxon>
        <taxon>Rhodobacterales</taxon>
        <taxon>Paracoccaceae</taxon>
        <taxon>Histidinibacterium</taxon>
    </lineage>
</organism>